<proteinExistence type="inferred from homology"/>
<evidence type="ECO:0000259" key="5">
    <source>
        <dbReference type="Pfam" id="PF13339"/>
    </source>
</evidence>
<dbReference type="InterPro" id="IPR012617">
    <property type="entry name" value="AATF_C"/>
</dbReference>
<dbReference type="InterPro" id="IPR025160">
    <property type="entry name" value="AATF"/>
</dbReference>
<dbReference type="Pfam" id="PF08164">
    <property type="entry name" value="TRAUB"/>
    <property type="match status" value="1"/>
</dbReference>
<feature type="non-terminal residue" evidence="6">
    <location>
        <position position="1"/>
    </location>
</feature>
<feature type="region of interest" description="Disordered" evidence="3">
    <location>
        <begin position="9"/>
        <end position="162"/>
    </location>
</feature>
<dbReference type="PANTHER" id="PTHR15565:SF0">
    <property type="entry name" value="PROTEIN AATF"/>
    <property type="match status" value="1"/>
</dbReference>
<name>A0A0C2X8D4_AMAMK</name>
<dbReference type="AlphaFoldDB" id="A0A0C2X8D4"/>
<feature type="compositionally biased region" description="Acidic residues" evidence="3">
    <location>
        <begin position="18"/>
        <end position="31"/>
    </location>
</feature>
<dbReference type="OrthoDB" id="5783963at2759"/>
<protein>
    <recommendedName>
        <fullName evidence="2">Protein BFR2</fullName>
    </recommendedName>
</protein>
<dbReference type="Pfam" id="PF13339">
    <property type="entry name" value="AATF-Che1"/>
    <property type="match status" value="1"/>
</dbReference>
<dbReference type="FunCoup" id="A0A0C2X8D4">
    <property type="interactions" value="552"/>
</dbReference>
<dbReference type="InParanoid" id="A0A0C2X8D4"/>
<organism evidence="6 7">
    <name type="scientific">Amanita muscaria (strain Koide BX008)</name>
    <dbReference type="NCBI Taxonomy" id="946122"/>
    <lineage>
        <taxon>Eukaryota</taxon>
        <taxon>Fungi</taxon>
        <taxon>Dikarya</taxon>
        <taxon>Basidiomycota</taxon>
        <taxon>Agaricomycotina</taxon>
        <taxon>Agaricomycetes</taxon>
        <taxon>Agaricomycetidae</taxon>
        <taxon>Agaricales</taxon>
        <taxon>Pluteineae</taxon>
        <taxon>Amanitaceae</taxon>
        <taxon>Amanita</taxon>
    </lineage>
</organism>
<dbReference type="HOGENOM" id="CLU_018299_2_1_1"/>
<keyword evidence="7" id="KW-1185">Reference proteome</keyword>
<feature type="domain" description="Apoptosis-antagonizing transcription factor C-terminal" evidence="4">
    <location>
        <begin position="366"/>
        <end position="441"/>
    </location>
</feature>
<evidence type="ECO:0000313" key="6">
    <source>
        <dbReference type="EMBL" id="KIL65556.1"/>
    </source>
</evidence>
<dbReference type="Proteomes" id="UP000054549">
    <property type="component" value="Unassembled WGS sequence"/>
</dbReference>
<reference evidence="6 7" key="1">
    <citation type="submission" date="2014-04" db="EMBL/GenBank/DDBJ databases">
        <title>Evolutionary Origins and Diversification of the Mycorrhizal Mutualists.</title>
        <authorList>
            <consortium name="DOE Joint Genome Institute"/>
            <consortium name="Mycorrhizal Genomics Consortium"/>
            <person name="Kohler A."/>
            <person name="Kuo A."/>
            <person name="Nagy L.G."/>
            <person name="Floudas D."/>
            <person name="Copeland A."/>
            <person name="Barry K.W."/>
            <person name="Cichocki N."/>
            <person name="Veneault-Fourrey C."/>
            <person name="LaButti K."/>
            <person name="Lindquist E.A."/>
            <person name="Lipzen A."/>
            <person name="Lundell T."/>
            <person name="Morin E."/>
            <person name="Murat C."/>
            <person name="Riley R."/>
            <person name="Ohm R."/>
            <person name="Sun H."/>
            <person name="Tunlid A."/>
            <person name="Henrissat B."/>
            <person name="Grigoriev I.V."/>
            <person name="Hibbett D.S."/>
            <person name="Martin F."/>
        </authorList>
    </citation>
    <scope>NUCLEOTIDE SEQUENCE [LARGE SCALE GENOMIC DNA]</scope>
    <source>
        <strain evidence="6 7">Koide BX008</strain>
    </source>
</reference>
<accession>A0A0C2X8D4</accession>
<feature type="compositionally biased region" description="Acidic residues" evidence="3">
    <location>
        <begin position="90"/>
        <end position="116"/>
    </location>
</feature>
<feature type="compositionally biased region" description="Basic and acidic residues" evidence="3">
    <location>
        <begin position="32"/>
        <end position="45"/>
    </location>
</feature>
<dbReference type="PANTHER" id="PTHR15565">
    <property type="entry name" value="AATF PROTEIN APOPTOSIS ANTAGONIZING TRANSCRIPTION FACTOR"/>
    <property type="match status" value="1"/>
</dbReference>
<dbReference type="STRING" id="946122.A0A0C2X8D4"/>
<feature type="region of interest" description="Disordered" evidence="3">
    <location>
        <begin position="236"/>
        <end position="261"/>
    </location>
</feature>
<evidence type="ECO:0000256" key="2">
    <source>
        <dbReference type="ARBA" id="ARBA00013850"/>
    </source>
</evidence>
<evidence type="ECO:0000256" key="3">
    <source>
        <dbReference type="SAM" id="MobiDB-lite"/>
    </source>
</evidence>
<gene>
    <name evidence="6" type="ORF">M378DRAFT_1037930</name>
</gene>
<evidence type="ECO:0000313" key="7">
    <source>
        <dbReference type="Proteomes" id="UP000054549"/>
    </source>
</evidence>
<sequence length="480" mass="54326">LSLAEQIAQLEEPAPVDFDPEDIIPDNDREDLEQKDIQAAREHYLDVGPSTIRKYDSIADPKYQGVRTTRKSLLEDIEDEDDSEMRSASEGEEQSEEEDEEEEQSSEDDEEDEEQDIPPATTTEAGEKRKPSAAVQEMEEEDMSSALRQKREQDRQKGRAVSRQIAIWDAILEARIRVQKAVNAANRLPRPNEMDVYTRHPQCRDALDKMLNEAMRFSDELFDLQEYLLTKNDNVSVPPRKKRRVDNDSQPDYEDQLKDASEDAAAFEHAMHPWLVQTLHKWSAKVQAVAPSVLLPSNRNAFSKNSQQTKSAVQLVEETLSSGHGKLLSRTRVRRGKDGRITDGGDQDGSGVVEEDQELFDDTDFYHQLLRDVIDSKGGLEDDWMAIQKEKKAKKKVDTKASKGRKIRYQVHDKLQNFMVPVPIVGAWHEEQIDELFASLLGKGYENGGGGGEDVMQNGDNNTMAELESQLNGGLLKVFG</sequence>
<comment type="similarity">
    <text evidence="1">Belongs to the AATF family.</text>
</comment>
<evidence type="ECO:0000259" key="4">
    <source>
        <dbReference type="Pfam" id="PF08164"/>
    </source>
</evidence>
<dbReference type="GO" id="GO:0000462">
    <property type="term" value="P:maturation of SSU-rRNA from tricistronic rRNA transcript (SSU-rRNA, 5.8S rRNA, LSU-rRNA)"/>
    <property type="evidence" value="ECO:0007669"/>
    <property type="project" value="TreeGrafter"/>
</dbReference>
<evidence type="ECO:0000256" key="1">
    <source>
        <dbReference type="ARBA" id="ARBA00008966"/>
    </source>
</evidence>
<dbReference type="GO" id="GO:0005730">
    <property type="term" value="C:nucleolus"/>
    <property type="evidence" value="ECO:0007669"/>
    <property type="project" value="TreeGrafter"/>
</dbReference>
<dbReference type="InterPro" id="IPR039223">
    <property type="entry name" value="AATF/Bfr2"/>
</dbReference>
<feature type="domain" description="AATF leucine zipper-containing" evidence="5">
    <location>
        <begin position="154"/>
        <end position="285"/>
    </location>
</feature>
<dbReference type="EMBL" id="KN818241">
    <property type="protein sequence ID" value="KIL65556.1"/>
    <property type="molecule type" value="Genomic_DNA"/>
</dbReference>